<organism evidence="1 2">
    <name type="scientific">Fusarium oligoseptatum</name>
    <dbReference type="NCBI Taxonomy" id="2604345"/>
    <lineage>
        <taxon>Eukaryota</taxon>
        <taxon>Fungi</taxon>
        <taxon>Dikarya</taxon>
        <taxon>Ascomycota</taxon>
        <taxon>Pezizomycotina</taxon>
        <taxon>Sordariomycetes</taxon>
        <taxon>Hypocreomycetidae</taxon>
        <taxon>Hypocreales</taxon>
        <taxon>Nectriaceae</taxon>
        <taxon>Fusarium</taxon>
        <taxon>Fusarium solani species complex</taxon>
    </lineage>
</organism>
<proteinExistence type="predicted"/>
<evidence type="ECO:0000313" key="2">
    <source>
        <dbReference type="Proteomes" id="UP000287144"/>
    </source>
</evidence>
<comment type="caution">
    <text evidence="1">The sequence shown here is derived from an EMBL/GenBank/DDBJ whole genome shotgun (WGS) entry which is preliminary data.</text>
</comment>
<evidence type="ECO:0000313" key="1">
    <source>
        <dbReference type="EMBL" id="RSL92778.1"/>
    </source>
</evidence>
<gene>
    <name evidence="1" type="ORF">CEP52_013625</name>
</gene>
<reference evidence="1 2" key="1">
    <citation type="submission" date="2017-06" db="EMBL/GenBank/DDBJ databases">
        <title>Comparative genomic analysis of Ambrosia Fusariam Clade fungi.</title>
        <authorList>
            <person name="Stajich J.E."/>
            <person name="Carrillo J."/>
            <person name="Kijimoto T."/>
            <person name="Eskalen A."/>
            <person name="O'Donnell K."/>
            <person name="Kasson M."/>
        </authorList>
    </citation>
    <scope>NUCLEOTIDE SEQUENCE [LARGE SCALE GENOMIC DNA]</scope>
    <source>
        <strain evidence="1 2">NRRL62579</strain>
    </source>
</reference>
<dbReference type="EMBL" id="NKCK01000196">
    <property type="protein sequence ID" value="RSL92778.1"/>
    <property type="molecule type" value="Genomic_DNA"/>
</dbReference>
<dbReference type="AlphaFoldDB" id="A0A428SSN6"/>
<dbReference type="Proteomes" id="UP000287144">
    <property type="component" value="Unassembled WGS sequence"/>
</dbReference>
<name>A0A428SSN6_9HYPO</name>
<sequence>MNDLYYLWRVLYKDAIDETSLENFSLDILHQCQRRASFICPVTQVLRSQILALPSEKGQHDRQATELVEVDGSSIEETITWSIARAGTLKRTGELIYQDRSPNFSQFA</sequence>
<accession>A0A428SSN6</accession>
<keyword evidence="2" id="KW-1185">Reference proteome</keyword>
<protein>
    <submittedName>
        <fullName evidence="1">Uncharacterized protein</fullName>
    </submittedName>
</protein>